<evidence type="ECO:0000259" key="4">
    <source>
        <dbReference type="Pfam" id="PF24883"/>
    </source>
</evidence>
<protein>
    <recommendedName>
        <fullName evidence="7">NWD NACHT-NTPase N-terminal domain-containing protein</fullName>
    </recommendedName>
</protein>
<evidence type="ECO:0000259" key="3">
    <source>
        <dbReference type="Pfam" id="PF17100"/>
    </source>
</evidence>
<evidence type="ECO:0000313" key="5">
    <source>
        <dbReference type="EMBL" id="KAF4487677.1"/>
    </source>
</evidence>
<gene>
    <name evidence="5" type="ORF">CGGC5_v005968</name>
</gene>
<dbReference type="SUPFAM" id="SSF52540">
    <property type="entry name" value="P-loop containing nucleoside triphosphate hydrolases"/>
    <property type="match status" value="2"/>
</dbReference>
<feature type="domain" description="NWD NACHT-NTPase N-terminal" evidence="3">
    <location>
        <begin position="95"/>
        <end position="331"/>
    </location>
</feature>
<dbReference type="EMBL" id="ANPB02000003">
    <property type="protein sequence ID" value="KAF4487677.1"/>
    <property type="molecule type" value="Genomic_DNA"/>
</dbReference>
<dbReference type="InterPro" id="IPR031359">
    <property type="entry name" value="NACHT_N"/>
</dbReference>
<dbReference type="InterPro" id="IPR027417">
    <property type="entry name" value="P-loop_NTPase"/>
</dbReference>
<dbReference type="Pfam" id="PF17100">
    <property type="entry name" value="NACHT_N"/>
    <property type="match status" value="1"/>
</dbReference>
<feature type="compositionally biased region" description="Basic and acidic residues" evidence="2">
    <location>
        <begin position="20"/>
        <end position="30"/>
    </location>
</feature>
<dbReference type="Proteomes" id="UP000011096">
    <property type="component" value="Unassembled WGS sequence"/>
</dbReference>
<evidence type="ECO:0000256" key="1">
    <source>
        <dbReference type="ARBA" id="ARBA00022737"/>
    </source>
</evidence>
<keyword evidence="6" id="KW-1185">Reference proteome</keyword>
<sequence>MSPSKPLQRLKGFFHRGSSKRGEPTARDDQSPATPASFEEAGASVAAVSQSSSSRPLQTTEILAFVTPGRAPSPTPRTITSLPQTILPPSEDVPSLWSRAYEDLRKKDAQLVEQYETLLSRELEEQEPRAPEMQGLFQQHDGEYRHDNRIDTDPDMRCAQLKTITDRGLRRADDERTKYTIFGHQFVLRDQVQQTAQFVLTMKGLVDEAVKASPEASLVWAGICVLLPVFTNPSAAEEANRDGLSYVTSRLRYYVELECLLWPRPLANPGLKAKFDDHVVELYQRILEFQIKTVLRFYRKWVKKLVSDITQHDEWEGMLSKIKEQEQIVRDESNHLQLVASGRTLQDISEAAQQNYDDMRSLLSYAKDHLDVSTQHRDISAEQREILAKQLAELKFQSQILHDRPIDLPIVHEARYDSTDVQDIQDSPRCESGTRHRIRETIRHWADDVSAEPLFWLVGPAGTGKSTIARTIADFFHAEKRLIAGYFFKRGEQGRNDTTRLFPTLAAQLAETIPGFKGYLQKSVGDLDRDAVEKKGLEAQFDQLLWRPLADLSLDPSRLTNVIIIDALDECERPGHLGQVLNLLAKLGTQMPFVAFALEVLI</sequence>
<dbReference type="RefSeq" id="XP_066009280.1">
    <property type="nucleotide sequence ID" value="XM_066151629.1"/>
</dbReference>
<reference evidence="5 6" key="1">
    <citation type="submission" date="2012-08" db="EMBL/GenBank/DDBJ databases">
        <authorList>
            <person name="Gan P.H.P."/>
            <person name="Ikeda K."/>
            <person name="Irieda H."/>
            <person name="Narusaka M."/>
            <person name="O'Connell R.J."/>
            <person name="Narusaka Y."/>
            <person name="Takano Y."/>
            <person name="Kubo Y."/>
            <person name="Shirasu K."/>
        </authorList>
    </citation>
    <scope>NUCLEOTIDE SEQUENCE [LARGE SCALE GENOMIC DNA]</scope>
    <source>
        <strain evidence="5 6">Nara gc5</strain>
    </source>
</reference>
<dbReference type="InterPro" id="IPR056884">
    <property type="entry name" value="NPHP3-like_N"/>
</dbReference>
<dbReference type="PANTHER" id="PTHR10039">
    <property type="entry name" value="AMELOGENIN"/>
    <property type="match status" value="1"/>
</dbReference>
<feature type="compositionally biased region" description="Low complexity" evidence="2">
    <location>
        <begin position="36"/>
        <end position="54"/>
    </location>
</feature>
<evidence type="ECO:0008006" key="7">
    <source>
        <dbReference type="Google" id="ProtNLM"/>
    </source>
</evidence>
<evidence type="ECO:0000256" key="2">
    <source>
        <dbReference type="SAM" id="MobiDB-lite"/>
    </source>
</evidence>
<dbReference type="GeneID" id="90979894"/>
<comment type="caution">
    <text evidence="5">The sequence shown here is derived from an EMBL/GenBank/DDBJ whole genome shotgun (WGS) entry which is preliminary data.</text>
</comment>
<accession>A0A7J6JCF1</accession>
<feature type="region of interest" description="Disordered" evidence="2">
    <location>
        <begin position="1"/>
        <end position="87"/>
    </location>
</feature>
<name>A0A7J6JCF1_COLFN</name>
<dbReference type="PANTHER" id="PTHR10039:SF17">
    <property type="entry name" value="FUNGAL STAND N-TERMINAL GOODBYE DOMAIN-CONTAINING PROTEIN-RELATED"/>
    <property type="match status" value="1"/>
</dbReference>
<dbReference type="Pfam" id="PF24883">
    <property type="entry name" value="NPHP3_N"/>
    <property type="match status" value="1"/>
</dbReference>
<dbReference type="AlphaFoldDB" id="A0A7J6JCF1"/>
<dbReference type="Gene3D" id="3.40.50.300">
    <property type="entry name" value="P-loop containing nucleotide triphosphate hydrolases"/>
    <property type="match status" value="1"/>
</dbReference>
<reference evidence="5 6" key="2">
    <citation type="submission" date="2020-04" db="EMBL/GenBank/DDBJ databases">
        <title>Genome sequencing and assembly of multiple isolates from the Colletotrichum gloeosporioides species complex.</title>
        <authorList>
            <person name="Gan P."/>
            <person name="Shirasu K."/>
        </authorList>
    </citation>
    <scope>NUCLEOTIDE SEQUENCE [LARGE SCALE GENOMIC DNA]</scope>
    <source>
        <strain evidence="5 6">Nara gc5</strain>
    </source>
</reference>
<feature type="domain" description="Nephrocystin 3-like N-terminal" evidence="4">
    <location>
        <begin position="440"/>
        <end position="587"/>
    </location>
</feature>
<dbReference type="OrthoDB" id="538223at2759"/>
<keyword evidence="1" id="KW-0677">Repeat</keyword>
<organism evidence="5 6">
    <name type="scientific">Colletotrichum fructicola (strain Nara gc5)</name>
    <name type="common">Anthracnose fungus</name>
    <name type="synonym">Colletotrichum gloeosporioides (strain Nara gc5)</name>
    <dbReference type="NCBI Taxonomy" id="1213859"/>
    <lineage>
        <taxon>Eukaryota</taxon>
        <taxon>Fungi</taxon>
        <taxon>Dikarya</taxon>
        <taxon>Ascomycota</taxon>
        <taxon>Pezizomycotina</taxon>
        <taxon>Sordariomycetes</taxon>
        <taxon>Hypocreomycetidae</taxon>
        <taxon>Glomerellales</taxon>
        <taxon>Glomerellaceae</taxon>
        <taxon>Colletotrichum</taxon>
        <taxon>Colletotrichum gloeosporioides species complex</taxon>
    </lineage>
</organism>
<evidence type="ECO:0000313" key="6">
    <source>
        <dbReference type="Proteomes" id="UP000011096"/>
    </source>
</evidence>
<dbReference type="InParanoid" id="A0A7J6JCF1"/>
<proteinExistence type="predicted"/>